<feature type="transmembrane region" description="Helical" evidence="6">
    <location>
        <begin position="321"/>
        <end position="341"/>
    </location>
</feature>
<dbReference type="AlphaFoldDB" id="A0AAE1KFR1"/>
<keyword evidence="8" id="KW-1185">Reference proteome</keyword>
<feature type="compositionally biased region" description="Low complexity" evidence="5">
    <location>
        <begin position="487"/>
        <end position="498"/>
    </location>
</feature>
<keyword evidence="3 6" id="KW-1133">Transmembrane helix</keyword>
<name>A0AAE1KFR1_PETCI</name>
<proteinExistence type="predicted"/>
<dbReference type="PANTHER" id="PTHR12479:SF10">
    <property type="entry name" value="LYSOSOMAL-ASSOCIATED TRANSMEMBRANE PROTEIN"/>
    <property type="match status" value="1"/>
</dbReference>
<accession>A0AAE1KFR1</accession>
<evidence type="ECO:0000256" key="6">
    <source>
        <dbReference type="SAM" id="Phobius"/>
    </source>
</evidence>
<comment type="caution">
    <text evidence="7">The sequence shown here is derived from an EMBL/GenBank/DDBJ whole genome shotgun (WGS) entry which is preliminary data.</text>
</comment>
<feature type="transmembrane region" description="Helical" evidence="6">
    <location>
        <begin position="290"/>
        <end position="309"/>
    </location>
</feature>
<evidence type="ECO:0000256" key="5">
    <source>
        <dbReference type="SAM" id="MobiDB-lite"/>
    </source>
</evidence>
<feature type="transmembrane region" description="Helical" evidence="6">
    <location>
        <begin position="371"/>
        <end position="392"/>
    </location>
</feature>
<feature type="compositionally biased region" description="Polar residues" evidence="5">
    <location>
        <begin position="100"/>
        <end position="117"/>
    </location>
</feature>
<evidence type="ECO:0000256" key="1">
    <source>
        <dbReference type="ARBA" id="ARBA00004127"/>
    </source>
</evidence>
<gene>
    <name evidence="7" type="ORF">Pcinc_020936</name>
</gene>
<organism evidence="7 8">
    <name type="scientific">Petrolisthes cinctipes</name>
    <name type="common">Flat porcelain crab</name>
    <dbReference type="NCBI Taxonomy" id="88211"/>
    <lineage>
        <taxon>Eukaryota</taxon>
        <taxon>Metazoa</taxon>
        <taxon>Ecdysozoa</taxon>
        <taxon>Arthropoda</taxon>
        <taxon>Crustacea</taxon>
        <taxon>Multicrustacea</taxon>
        <taxon>Malacostraca</taxon>
        <taxon>Eumalacostraca</taxon>
        <taxon>Eucarida</taxon>
        <taxon>Decapoda</taxon>
        <taxon>Pleocyemata</taxon>
        <taxon>Anomura</taxon>
        <taxon>Galatheoidea</taxon>
        <taxon>Porcellanidae</taxon>
        <taxon>Petrolisthes</taxon>
    </lineage>
</organism>
<dbReference type="Proteomes" id="UP001286313">
    <property type="component" value="Unassembled WGS sequence"/>
</dbReference>
<keyword evidence="4 6" id="KW-0472">Membrane</keyword>
<evidence type="ECO:0000313" key="8">
    <source>
        <dbReference type="Proteomes" id="UP001286313"/>
    </source>
</evidence>
<evidence type="ECO:0000313" key="7">
    <source>
        <dbReference type="EMBL" id="KAK3874101.1"/>
    </source>
</evidence>
<reference evidence="7" key="1">
    <citation type="submission" date="2023-10" db="EMBL/GenBank/DDBJ databases">
        <title>Genome assemblies of two species of porcelain crab, Petrolisthes cinctipes and Petrolisthes manimaculis (Anomura: Porcellanidae).</title>
        <authorList>
            <person name="Angst P."/>
        </authorList>
    </citation>
    <scope>NUCLEOTIDE SEQUENCE</scope>
    <source>
        <strain evidence="7">PB745_01</strain>
        <tissue evidence="7">Gill</tissue>
    </source>
</reference>
<keyword evidence="2 6" id="KW-0812">Transmembrane</keyword>
<dbReference type="EMBL" id="JAWQEG010002137">
    <property type="protein sequence ID" value="KAK3874101.1"/>
    <property type="molecule type" value="Genomic_DNA"/>
</dbReference>
<feature type="region of interest" description="Disordered" evidence="5">
    <location>
        <begin position="99"/>
        <end position="126"/>
    </location>
</feature>
<evidence type="ECO:0008006" key="9">
    <source>
        <dbReference type="Google" id="ProtNLM"/>
    </source>
</evidence>
<sequence length="534" mass="59981">MEEYMKEWKGMNRMEEYMKEWKGLNRMEEYMKEWKGMNRMEEYMKEWKGLNRMEEYMKEWKGMNRMEEYMKEWKGMNRMEEYTRDLHIYCGKVLGERAPRNTTASTSETQVPYTGSTEPLGESGNGGCQAQIGREGVGGGGGEEGSTISSSTTMLGRGHLSEAWGRWEALRKQHDQWTCFLCCHVRTGTIIIGIWHMLLHLLSLTFIAVVVVHPEILPHPDSSLGGLGGNGELLDVKPQDVQATNCAEMPCTLAKQGDENNNNNDNVNNNDISISWGILSQPMYTDQVNMALFITLCMFIVTLLLVYGAFRRQPSHLMPFFFLKVFDFCISSMTMIGYLSYLPNIRQLILEIPAFPLQQQLLAMNTKCLTFFAMLIFIFILMAKAYCISIVWRCYKYLMLKAQAGRSVLRYLGGVSGPVDQESQTLVMGQDLPDYDTAMADPQYRKKLSGMFPEPPPSYDMAMAALYGQLEGAREHGGTARDGCENATASSHSAAAAAQPTPTNHLANSGAEALQVLPVTTRITSSPSPPTQAA</sequence>
<feature type="region of interest" description="Disordered" evidence="5">
    <location>
        <begin position="476"/>
        <end position="506"/>
    </location>
</feature>
<evidence type="ECO:0000256" key="2">
    <source>
        <dbReference type="ARBA" id="ARBA00022692"/>
    </source>
</evidence>
<evidence type="ECO:0000256" key="4">
    <source>
        <dbReference type="ARBA" id="ARBA00023136"/>
    </source>
</evidence>
<feature type="transmembrane region" description="Helical" evidence="6">
    <location>
        <begin position="190"/>
        <end position="212"/>
    </location>
</feature>
<evidence type="ECO:0000256" key="3">
    <source>
        <dbReference type="ARBA" id="ARBA00022989"/>
    </source>
</evidence>
<dbReference type="GO" id="GO:0005765">
    <property type="term" value="C:lysosomal membrane"/>
    <property type="evidence" value="ECO:0007669"/>
    <property type="project" value="TreeGrafter"/>
</dbReference>
<comment type="subcellular location">
    <subcellularLocation>
        <location evidence="1">Endomembrane system</location>
        <topology evidence="1">Multi-pass membrane protein</topology>
    </subcellularLocation>
</comment>
<protein>
    <recommendedName>
        <fullName evidence="9">Lysosomal-associated transmembrane protein 4A</fullName>
    </recommendedName>
</protein>
<dbReference type="PANTHER" id="PTHR12479">
    <property type="entry name" value="LYSOSOMAL-ASSOCIATED TRANSMEMBRANE PROTEIN"/>
    <property type="match status" value="1"/>
</dbReference>
<dbReference type="GO" id="GO:0012505">
    <property type="term" value="C:endomembrane system"/>
    <property type="evidence" value="ECO:0007669"/>
    <property type="project" value="UniProtKB-SubCell"/>
</dbReference>
<dbReference type="InterPro" id="IPR051115">
    <property type="entry name" value="LAPTM_transporter"/>
</dbReference>